<name>A0ABY3G460_9BACT</name>
<evidence type="ECO:0000256" key="3">
    <source>
        <dbReference type="SAM" id="Phobius"/>
    </source>
</evidence>
<feature type="domain" description="APS kinase" evidence="4">
    <location>
        <begin position="3"/>
        <end position="143"/>
    </location>
</feature>
<dbReference type="EMBL" id="VOAW01000014">
    <property type="protein sequence ID" value="TWO26032.1"/>
    <property type="molecule type" value="Genomic_DNA"/>
</dbReference>
<proteinExistence type="predicted"/>
<dbReference type="NCBIfam" id="NF004041">
    <property type="entry name" value="PRK05541.1"/>
    <property type="match status" value="1"/>
</dbReference>
<keyword evidence="2" id="KW-0175">Coiled coil</keyword>
<gene>
    <name evidence="5" type="ORF">ZA01_04330</name>
</gene>
<keyword evidence="3" id="KW-1133">Transmembrane helix</keyword>
<evidence type="ECO:0000259" key="4">
    <source>
        <dbReference type="Pfam" id="PF01583"/>
    </source>
</evidence>
<evidence type="ECO:0000313" key="6">
    <source>
        <dbReference type="Proteomes" id="UP000321614"/>
    </source>
</evidence>
<sequence length="175" mass="20235">MEKGKVIWISGLAGAGKTTISKALYDKIKKKYQHTVLLDGDIIRDILQEYGYSKEERLLSAKKISALCSFLANNGIIVICATISLFEEVYALNRKNIKNYFEVFVECSMEELIRRDQKNLYTDALSGKINNVVGVDIDYIRPQPHYVLDNNSRDNLEKKIEQLYEEIELFFDKLR</sequence>
<protein>
    <submittedName>
        <fullName evidence="5">Adenylyl-sulfate kinase</fullName>
        <ecNumber evidence="5">2.7.1.25</ecNumber>
    </submittedName>
</protein>
<dbReference type="RefSeq" id="WP_147500760.1">
    <property type="nucleotide sequence ID" value="NZ_JANPQQ010000003.1"/>
</dbReference>
<evidence type="ECO:0000313" key="5">
    <source>
        <dbReference type="EMBL" id="TWO26032.1"/>
    </source>
</evidence>
<comment type="caution">
    <text evidence="5">The sequence shown here is derived from an EMBL/GenBank/DDBJ whole genome shotgun (WGS) entry which is preliminary data.</text>
</comment>
<dbReference type="SUPFAM" id="SSF52540">
    <property type="entry name" value="P-loop containing nucleoside triphosphate hydrolases"/>
    <property type="match status" value="1"/>
</dbReference>
<feature type="transmembrane region" description="Helical" evidence="3">
    <location>
        <begin position="64"/>
        <end position="86"/>
    </location>
</feature>
<dbReference type="InterPro" id="IPR027417">
    <property type="entry name" value="P-loop_NTPase"/>
</dbReference>
<dbReference type="PANTHER" id="PTHR42700:SF1">
    <property type="entry name" value="SULFATE ADENYLYLTRANSFERASE"/>
    <property type="match status" value="1"/>
</dbReference>
<reference evidence="5 6" key="1">
    <citation type="submission" date="2019-07" db="EMBL/GenBank/DDBJ databases">
        <title>Rapid identification of Enteric Bacteria from Whole Genome Sequences (WGS) using Average Nucleotide Identity (ANI).</title>
        <authorList>
            <person name="Lane C."/>
        </authorList>
    </citation>
    <scope>NUCLEOTIDE SEQUENCE [LARGE SCALE GENOMIC DNA]</scope>
    <source>
        <strain evidence="5 6">2011D-8905</strain>
    </source>
</reference>
<keyword evidence="3" id="KW-0472">Membrane</keyword>
<dbReference type="Pfam" id="PF01583">
    <property type="entry name" value="APS_kinase"/>
    <property type="match status" value="1"/>
</dbReference>
<evidence type="ECO:0000256" key="2">
    <source>
        <dbReference type="SAM" id="Coils"/>
    </source>
</evidence>
<accession>A0ABY3G460</accession>
<keyword evidence="6" id="KW-1185">Reference proteome</keyword>
<dbReference type="GO" id="GO:0004020">
    <property type="term" value="F:adenylylsulfate kinase activity"/>
    <property type="evidence" value="ECO:0007669"/>
    <property type="project" value="UniProtKB-EC"/>
</dbReference>
<dbReference type="Gene3D" id="3.40.50.300">
    <property type="entry name" value="P-loop containing nucleotide triphosphate hydrolases"/>
    <property type="match status" value="1"/>
</dbReference>
<evidence type="ECO:0000256" key="1">
    <source>
        <dbReference type="ARBA" id="ARBA00022679"/>
    </source>
</evidence>
<feature type="coiled-coil region" evidence="2">
    <location>
        <begin position="146"/>
        <end position="173"/>
    </location>
</feature>
<keyword evidence="5" id="KW-0418">Kinase</keyword>
<organism evidence="5 6">
    <name type="scientific">Campylobacter insulaenigrae</name>
    <dbReference type="NCBI Taxonomy" id="260714"/>
    <lineage>
        <taxon>Bacteria</taxon>
        <taxon>Pseudomonadati</taxon>
        <taxon>Campylobacterota</taxon>
        <taxon>Epsilonproteobacteria</taxon>
        <taxon>Campylobacterales</taxon>
        <taxon>Campylobacteraceae</taxon>
        <taxon>Campylobacter</taxon>
    </lineage>
</organism>
<keyword evidence="3" id="KW-0812">Transmembrane</keyword>
<dbReference type="CDD" id="cd02027">
    <property type="entry name" value="APSK"/>
    <property type="match status" value="1"/>
</dbReference>
<keyword evidence="1 5" id="KW-0808">Transferase</keyword>
<dbReference type="PANTHER" id="PTHR42700">
    <property type="entry name" value="SULFATE ADENYLYLTRANSFERASE"/>
    <property type="match status" value="1"/>
</dbReference>
<dbReference type="EC" id="2.7.1.25" evidence="5"/>
<dbReference type="Proteomes" id="UP000321614">
    <property type="component" value="Unassembled WGS sequence"/>
</dbReference>
<dbReference type="InterPro" id="IPR050512">
    <property type="entry name" value="Sulf_AdTrans/APS_kinase"/>
</dbReference>
<dbReference type="InterPro" id="IPR059117">
    <property type="entry name" value="APS_kinase_dom"/>
</dbReference>